<keyword evidence="1" id="KW-0812">Transmembrane</keyword>
<dbReference type="RefSeq" id="WP_093521665.1">
    <property type="nucleotide sequence ID" value="NZ_FOSK01000010.1"/>
</dbReference>
<proteinExistence type="predicted"/>
<evidence type="ECO:0000313" key="2">
    <source>
        <dbReference type="EMBL" id="SFK85358.1"/>
    </source>
</evidence>
<feature type="transmembrane region" description="Helical" evidence="1">
    <location>
        <begin position="12"/>
        <end position="31"/>
    </location>
</feature>
<name>A0A1I4CVN8_9HYPH</name>
<keyword evidence="1" id="KW-0472">Membrane</keyword>
<organism evidence="2 3">
    <name type="scientific">Pseudovibrio ascidiaceicola</name>
    <dbReference type="NCBI Taxonomy" id="285279"/>
    <lineage>
        <taxon>Bacteria</taxon>
        <taxon>Pseudomonadati</taxon>
        <taxon>Pseudomonadota</taxon>
        <taxon>Alphaproteobacteria</taxon>
        <taxon>Hyphomicrobiales</taxon>
        <taxon>Stappiaceae</taxon>
        <taxon>Pseudovibrio</taxon>
    </lineage>
</organism>
<keyword evidence="3" id="KW-1185">Reference proteome</keyword>
<evidence type="ECO:0000313" key="3">
    <source>
        <dbReference type="Proteomes" id="UP000199598"/>
    </source>
</evidence>
<reference evidence="2 3" key="1">
    <citation type="submission" date="2016-10" db="EMBL/GenBank/DDBJ databases">
        <authorList>
            <person name="Varghese N."/>
            <person name="Submissions S."/>
        </authorList>
    </citation>
    <scope>NUCLEOTIDE SEQUENCE [LARGE SCALE GENOMIC DNA]</scope>
    <source>
        <strain evidence="2 3">DSM 16392</strain>
    </source>
</reference>
<sequence>MLSFQNAHKLVVYALLSIGVLQIVTSLIANWHFGVFAYTADQFVTQASVLVSSFAIGGQLIALAFILEYLKRLLDQKTK</sequence>
<dbReference type="EMBL" id="FOSK01000010">
    <property type="protein sequence ID" value="SFK85358.1"/>
    <property type="molecule type" value="Genomic_DNA"/>
</dbReference>
<feature type="transmembrane region" description="Helical" evidence="1">
    <location>
        <begin position="43"/>
        <end position="70"/>
    </location>
</feature>
<dbReference type="Proteomes" id="UP000199598">
    <property type="component" value="Unassembled WGS sequence"/>
</dbReference>
<keyword evidence="1" id="KW-1133">Transmembrane helix</keyword>
<accession>A0A1I4CVN8</accession>
<comment type="caution">
    <text evidence="2">The sequence shown here is derived from an EMBL/GenBank/DDBJ whole genome shotgun (WGS) entry which is preliminary data.</text>
</comment>
<gene>
    <name evidence="2" type="ORF">SAMN04488518_11069</name>
</gene>
<protein>
    <submittedName>
        <fullName evidence="2">Uncharacterized protein</fullName>
    </submittedName>
</protein>
<evidence type="ECO:0000256" key="1">
    <source>
        <dbReference type="SAM" id="Phobius"/>
    </source>
</evidence>